<keyword evidence="1" id="KW-1133">Transmembrane helix</keyword>
<protein>
    <recommendedName>
        <fullName evidence="4">Bacterial Ig domain-containing protein</fullName>
    </recommendedName>
</protein>
<organism evidence="2 3">
    <name type="scientific">Candidatus Roizmanbacteria bacterium RIFCSPHIGHO2_01_FULL_39_8</name>
    <dbReference type="NCBI Taxonomy" id="1802033"/>
    <lineage>
        <taxon>Bacteria</taxon>
        <taxon>Candidatus Roizmaniibacteriota</taxon>
    </lineage>
</organism>
<evidence type="ECO:0000313" key="2">
    <source>
        <dbReference type="EMBL" id="OGK18713.1"/>
    </source>
</evidence>
<evidence type="ECO:0008006" key="4">
    <source>
        <dbReference type="Google" id="ProtNLM"/>
    </source>
</evidence>
<reference evidence="2 3" key="1">
    <citation type="journal article" date="2016" name="Nat. Commun.">
        <title>Thousands of microbial genomes shed light on interconnected biogeochemical processes in an aquifer system.</title>
        <authorList>
            <person name="Anantharaman K."/>
            <person name="Brown C.T."/>
            <person name="Hug L.A."/>
            <person name="Sharon I."/>
            <person name="Castelle C.J."/>
            <person name="Probst A.J."/>
            <person name="Thomas B.C."/>
            <person name="Singh A."/>
            <person name="Wilkins M.J."/>
            <person name="Karaoz U."/>
            <person name="Brodie E.L."/>
            <person name="Williams K.H."/>
            <person name="Hubbard S.S."/>
            <person name="Banfield J.F."/>
        </authorList>
    </citation>
    <scope>NUCLEOTIDE SEQUENCE [LARGE SCALE GENOMIC DNA]</scope>
</reference>
<dbReference type="Proteomes" id="UP000177026">
    <property type="component" value="Unassembled WGS sequence"/>
</dbReference>
<evidence type="ECO:0000313" key="3">
    <source>
        <dbReference type="Proteomes" id="UP000177026"/>
    </source>
</evidence>
<sequence>MGRLDRYQKKQQKRQIFFAVGVLIVVVILLFSYGIPLILNTSLFIAHLTEPKVTPSELEKNENFFGNVDISSIPSATNSAKIEVGGSAVNFTDLEFYLNDDLAKEVNLSTSGNFIEEIENLKEGLNTLYVIAKAKHSSEEKKTEEFEIYYKNTKPKLDIKNPQDGSKTNQTEVSVSGSTDKETYIKVNGLPVVVDAQGNFQTSIRLKEGENQIQISAQDVAGNTEEKMLKVIYEKD</sequence>
<keyword evidence="1" id="KW-0812">Transmembrane</keyword>
<dbReference type="InterPro" id="IPR013783">
    <property type="entry name" value="Ig-like_fold"/>
</dbReference>
<proteinExistence type="predicted"/>
<name>A0A1F7GID9_9BACT</name>
<dbReference type="EMBL" id="MFZI01000066">
    <property type="protein sequence ID" value="OGK18713.1"/>
    <property type="molecule type" value="Genomic_DNA"/>
</dbReference>
<comment type="caution">
    <text evidence="2">The sequence shown here is derived from an EMBL/GenBank/DDBJ whole genome shotgun (WGS) entry which is preliminary data.</text>
</comment>
<dbReference type="Pfam" id="PF09136">
    <property type="entry name" value="Glucodextran_B"/>
    <property type="match status" value="1"/>
</dbReference>
<accession>A0A1F7GID9</accession>
<feature type="transmembrane region" description="Helical" evidence="1">
    <location>
        <begin position="16"/>
        <end position="39"/>
    </location>
</feature>
<keyword evidence="1" id="KW-0472">Membrane</keyword>
<gene>
    <name evidence="2" type="ORF">A2866_03780</name>
</gene>
<evidence type="ECO:0000256" key="1">
    <source>
        <dbReference type="SAM" id="Phobius"/>
    </source>
</evidence>
<dbReference type="AlphaFoldDB" id="A0A1F7GID9"/>
<dbReference type="Gene3D" id="2.60.40.10">
    <property type="entry name" value="Immunoglobulins"/>
    <property type="match status" value="1"/>
</dbReference>